<dbReference type="EMBL" id="VSSQ01000209">
    <property type="protein sequence ID" value="MPL85681.1"/>
    <property type="molecule type" value="Genomic_DNA"/>
</dbReference>
<evidence type="ECO:0000256" key="4">
    <source>
        <dbReference type="ARBA" id="ARBA00023136"/>
    </source>
</evidence>
<feature type="transmembrane region" description="Helical" evidence="5">
    <location>
        <begin position="425"/>
        <end position="445"/>
    </location>
</feature>
<sequence length="735" mass="80595">MFTRKKLLVFGLISLLFLVFVTWIFSTISKTFNDISRNSQTEHIVTLAESVPSDPESFRIWKEKIESQDSGMKILFLSGDPMDNPVLETSNLQEEKLFAELKASSDFTQAIESVSYQEKFFSKNSYDVNGMVVSPVYVPLVVDDYDIAGTVIILSSDSSAKNFNSLLFFLGLIMSFAVLTAVWIAIFSREPIIGYAIIILFTIVGVFVVYPLYEAFKLSVIADGKVSLDVWKLILSQSKIWIALKNSVILGVSTATVATLVGYIFAFYTTRTVLSPRMRKFIKALANLPVISPPFSLTLALVLLFGNNGFVTKSLLGITSGPIYGLQGLLAIQTLTMFPIAFSSIEGVLQAIDATTEEASMDLRAGKLKTFLGITLPLSTPGILSAWLLVFTTAIADFANPLLLGGGFSVLSVVAYLEVVGMSRVNYGTIYALVLLLPTVLAFFVQRYWITRKSYVTVTGKPSTRLYDLTSKPVKTALGIFIGFFIAFIIALYLTILAGCFVKNWGIDYSLTLENFTEAFRRGGKSVKDTTLLAIISAPIAGILGMMASYILVRKKFPGKRLLEFLILAPFAIPGTLIGISYVLAFNKAPIILVGTGAILVIAYVIRELPFGLENGSSTLRQIDPAIEEAAADLRAGPATIFRTITLPLIRPAFVATMSYTFVRAMTAVSTIIFLVSPRWYHMTVLVYNFAENVKFGLASVMSVTLIAIVLIAFAVINLLFKHNILLEKSSTQEG</sequence>
<keyword evidence="2 5" id="KW-0812">Transmembrane</keyword>
<proteinExistence type="predicted"/>
<feature type="transmembrane region" description="Helical" evidence="5">
    <location>
        <begin position="281"/>
        <end position="305"/>
    </location>
</feature>
<dbReference type="InterPro" id="IPR000515">
    <property type="entry name" value="MetI-like"/>
</dbReference>
<comment type="caution">
    <text evidence="7">The sequence shown here is derived from an EMBL/GenBank/DDBJ whole genome shotgun (WGS) entry which is preliminary data.</text>
</comment>
<evidence type="ECO:0000256" key="2">
    <source>
        <dbReference type="ARBA" id="ARBA00022692"/>
    </source>
</evidence>
<feature type="transmembrane region" description="Helical" evidence="5">
    <location>
        <begin position="653"/>
        <end position="676"/>
    </location>
</feature>
<dbReference type="Pfam" id="PF00528">
    <property type="entry name" value="BPD_transp_1"/>
    <property type="match status" value="2"/>
</dbReference>
<evidence type="ECO:0000256" key="1">
    <source>
        <dbReference type="ARBA" id="ARBA00004141"/>
    </source>
</evidence>
<feature type="transmembrane region" description="Helical" evidence="5">
    <location>
        <begin position="370"/>
        <end position="390"/>
    </location>
</feature>
<organism evidence="7">
    <name type="scientific">bioreactor metagenome</name>
    <dbReference type="NCBI Taxonomy" id="1076179"/>
    <lineage>
        <taxon>unclassified sequences</taxon>
        <taxon>metagenomes</taxon>
        <taxon>ecological metagenomes</taxon>
    </lineage>
</organism>
<reference evidence="7" key="1">
    <citation type="submission" date="2019-08" db="EMBL/GenBank/DDBJ databases">
        <authorList>
            <person name="Kucharzyk K."/>
            <person name="Murdoch R.W."/>
            <person name="Higgins S."/>
            <person name="Loffler F."/>
        </authorList>
    </citation>
    <scope>NUCLEOTIDE SEQUENCE</scope>
</reference>
<dbReference type="AlphaFoldDB" id="A0A644V3D3"/>
<evidence type="ECO:0000313" key="7">
    <source>
        <dbReference type="EMBL" id="MPL85681.1"/>
    </source>
</evidence>
<evidence type="ECO:0000259" key="6">
    <source>
        <dbReference type="PROSITE" id="PS50928"/>
    </source>
</evidence>
<feature type="transmembrane region" description="Helical" evidence="5">
    <location>
        <begin position="402"/>
        <end position="419"/>
    </location>
</feature>
<feature type="transmembrane region" description="Helical" evidence="5">
    <location>
        <begin position="565"/>
        <end position="583"/>
    </location>
</feature>
<feature type="transmembrane region" description="Helical" evidence="5">
    <location>
        <begin position="193"/>
        <end position="213"/>
    </location>
</feature>
<feature type="transmembrane region" description="Helical" evidence="5">
    <location>
        <begin position="166"/>
        <end position="186"/>
    </location>
</feature>
<dbReference type="Gene3D" id="1.10.3720.10">
    <property type="entry name" value="MetI-like"/>
    <property type="match status" value="2"/>
</dbReference>
<evidence type="ECO:0000256" key="3">
    <source>
        <dbReference type="ARBA" id="ARBA00022989"/>
    </source>
</evidence>
<feature type="transmembrane region" description="Helical" evidence="5">
    <location>
        <begin position="477"/>
        <end position="496"/>
    </location>
</feature>
<dbReference type="SUPFAM" id="SSF161098">
    <property type="entry name" value="MetI-like"/>
    <property type="match status" value="2"/>
</dbReference>
<dbReference type="CDD" id="cd06261">
    <property type="entry name" value="TM_PBP2"/>
    <property type="match status" value="2"/>
</dbReference>
<feature type="transmembrane region" description="Helical" evidence="5">
    <location>
        <begin position="248"/>
        <end position="269"/>
    </location>
</feature>
<comment type="subcellular location">
    <subcellularLocation>
        <location evidence="1">Membrane</location>
        <topology evidence="1">Multi-pass membrane protein</topology>
    </subcellularLocation>
</comment>
<feature type="transmembrane region" description="Helical" evidence="5">
    <location>
        <begin position="532"/>
        <end position="553"/>
    </location>
</feature>
<dbReference type="PROSITE" id="PS50928">
    <property type="entry name" value="ABC_TM1"/>
    <property type="match status" value="2"/>
</dbReference>
<keyword evidence="3 5" id="KW-1133">Transmembrane helix</keyword>
<dbReference type="GO" id="GO:0016020">
    <property type="term" value="C:membrane"/>
    <property type="evidence" value="ECO:0007669"/>
    <property type="project" value="UniProtKB-SubCell"/>
</dbReference>
<feature type="transmembrane region" description="Helical" evidence="5">
    <location>
        <begin position="696"/>
        <end position="721"/>
    </location>
</feature>
<protein>
    <recommendedName>
        <fullName evidence="6">ABC transmembrane type-1 domain-containing protein</fullName>
    </recommendedName>
</protein>
<evidence type="ECO:0000256" key="5">
    <source>
        <dbReference type="SAM" id="Phobius"/>
    </source>
</evidence>
<keyword evidence="4 5" id="KW-0472">Membrane</keyword>
<dbReference type="GO" id="GO:0055085">
    <property type="term" value="P:transmembrane transport"/>
    <property type="evidence" value="ECO:0007669"/>
    <property type="project" value="InterPro"/>
</dbReference>
<feature type="transmembrane region" description="Helical" evidence="5">
    <location>
        <begin position="589"/>
        <end position="606"/>
    </location>
</feature>
<gene>
    <name evidence="7" type="ORF">SDC9_31654</name>
</gene>
<feature type="domain" description="ABC transmembrane type-1" evidence="6">
    <location>
        <begin position="527"/>
        <end position="717"/>
    </location>
</feature>
<dbReference type="PANTHER" id="PTHR43496:SF1">
    <property type="entry name" value="POLYGALACTURONAN_RHAMNOGALACTURONAN TRANSPORT SYSTEM PERMEASE PROTEIN YTEP"/>
    <property type="match status" value="1"/>
</dbReference>
<name>A0A644V3D3_9ZZZZ</name>
<dbReference type="InterPro" id="IPR035906">
    <property type="entry name" value="MetI-like_sf"/>
</dbReference>
<feature type="domain" description="ABC transmembrane type-1" evidence="6">
    <location>
        <begin position="244"/>
        <end position="446"/>
    </location>
</feature>
<accession>A0A644V3D3</accession>
<dbReference type="PANTHER" id="PTHR43496">
    <property type="entry name" value="PROTEIN LPLB"/>
    <property type="match status" value="1"/>
</dbReference>